<accession>A0A875RVJ9</accession>
<keyword evidence="3" id="KW-0547">Nucleotide-binding</keyword>
<evidence type="ECO:0000256" key="3">
    <source>
        <dbReference type="ARBA" id="ARBA00022741"/>
    </source>
</evidence>
<dbReference type="GO" id="GO:0005524">
    <property type="term" value="F:ATP binding"/>
    <property type="evidence" value="ECO:0007669"/>
    <property type="project" value="UniProtKB-KW"/>
</dbReference>
<dbReference type="Proteomes" id="UP000662931">
    <property type="component" value="Chromosome 1"/>
</dbReference>
<dbReference type="InterPro" id="IPR001650">
    <property type="entry name" value="Helicase_C-like"/>
</dbReference>
<organism evidence="12 13">
    <name type="scientific">Eeniella nana</name>
    <name type="common">Yeast</name>
    <name type="synonym">Brettanomyces nanus</name>
    <dbReference type="NCBI Taxonomy" id="13502"/>
    <lineage>
        <taxon>Eukaryota</taxon>
        <taxon>Fungi</taxon>
        <taxon>Dikarya</taxon>
        <taxon>Ascomycota</taxon>
        <taxon>Saccharomycotina</taxon>
        <taxon>Pichiomycetes</taxon>
        <taxon>Pichiales</taxon>
        <taxon>Pichiaceae</taxon>
        <taxon>Brettanomyces</taxon>
    </lineage>
</organism>
<dbReference type="CDD" id="cd18805">
    <property type="entry name" value="SF2_C_suv3"/>
    <property type="match status" value="1"/>
</dbReference>
<dbReference type="KEGG" id="bnn:FOA43_000275"/>
<dbReference type="FunFam" id="3.40.50.300:FF:000269">
    <property type="entry name" value="ATP-dependent RNA helicase SUPV3L1, mitochondrial"/>
    <property type="match status" value="1"/>
</dbReference>
<keyword evidence="4" id="KW-0378">Hydrolase</keyword>
<keyword evidence="5" id="KW-0347">Helicase</keyword>
<dbReference type="GeneID" id="62193676"/>
<keyword evidence="7" id="KW-0809">Transit peptide</keyword>
<dbReference type="EC" id="3.6.4.13" evidence="2"/>
<dbReference type="GO" id="GO:0016787">
    <property type="term" value="F:hydrolase activity"/>
    <property type="evidence" value="ECO:0007669"/>
    <property type="project" value="UniProtKB-KW"/>
</dbReference>
<dbReference type="Gene3D" id="1.20.272.40">
    <property type="match status" value="1"/>
</dbReference>
<evidence type="ECO:0000256" key="9">
    <source>
        <dbReference type="ARBA" id="ARBA00047984"/>
    </source>
</evidence>
<dbReference type="InterPro" id="IPR055206">
    <property type="entry name" value="DEXQc_SUV3"/>
</dbReference>
<dbReference type="PROSITE" id="PS51192">
    <property type="entry name" value="HELICASE_ATP_BIND_1"/>
    <property type="match status" value="1"/>
</dbReference>
<dbReference type="PANTHER" id="PTHR12131">
    <property type="entry name" value="ATP-DEPENDENT RNA AND DNA HELICASE"/>
    <property type="match status" value="1"/>
</dbReference>
<dbReference type="Pfam" id="PF12513">
    <property type="entry name" value="SUV3_C"/>
    <property type="match status" value="1"/>
</dbReference>
<dbReference type="InterPro" id="IPR027417">
    <property type="entry name" value="P-loop_NTPase"/>
</dbReference>
<dbReference type="GO" id="GO:0045025">
    <property type="term" value="C:mitochondrial degradosome"/>
    <property type="evidence" value="ECO:0007669"/>
    <property type="project" value="TreeGrafter"/>
</dbReference>
<dbReference type="GO" id="GO:0000965">
    <property type="term" value="P:mitochondrial RNA 3'-end processing"/>
    <property type="evidence" value="ECO:0007669"/>
    <property type="project" value="TreeGrafter"/>
</dbReference>
<dbReference type="Gene3D" id="3.40.50.300">
    <property type="entry name" value="P-loop containing nucleotide triphosphate hydrolases"/>
    <property type="match status" value="2"/>
</dbReference>
<dbReference type="CDD" id="cd17913">
    <property type="entry name" value="DEXQc_Suv3"/>
    <property type="match status" value="1"/>
</dbReference>
<dbReference type="OrthoDB" id="6692397at2759"/>
<dbReference type="RefSeq" id="XP_038776536.1">
    <property type="nucleotide sequence ID" value="XM_038920608.1"/>
</dbReference>
<comment type="catalytic activity">
    <reaction evidence="9">
        <text>ATP + H2O = ADP + phosphate + H(+)</text>
        <dbReference type="Rhea" id="RHEA:13065"/>
        <dbReference type="ChEBI" id="CHEBI:15377"/>
        <dbReference type="ChEBI" id="CHEBI:15378"/>
        <dbReference type="ChEBI" id="CHEBI:30616"/>
        <dbReference type="ChEBI" id="CHEBI:43474"/>
        <dbReference type="ChEBI" id="CHEBI:456216"/>
        <dbReference type="EC" id="3.6.4.13"/>
    </reaction>
</comment>
<dbReference type="InterPro" id="IPR022192">
    <property type="entry name" value="SUV3_C"/>
</dbReference>
<protein>
    <recommendedName>
        <fullName evidence="2">RNA helicase</fullName>
        <ecNumber evidence="2">3.6.4.13</ecNumber>
    </recommendedName>
</protein>
<keyword evidence="6" id="KW-0067">ATP-binding</keyword>
<name>A0A875RVJ9_EENNA</name>
<gene>
    <name evidence="12" type="ORF">FOA43_000275</name>
</gene>
<dbReference type="PANTHER" id="PTHR12131:SF1">
    <property type="entry name" value="ATP-DEPENDENT RNA HELICASE SUPV3L1, MITOCHONDRIAL-RELATED"/>
    <property type="match status" value="1"/>
</dbReference>
<evidence type="ECO:0000256" key="2">
    <source>
        <dbReference type="ARBA" id="ARBA00012552"/>
    </source>
</evidence>
<keyword evidence="13" id="KW-1185">Reference proteome</keyword>
<dbReference type="InterPro" id="IPR050699">
    <property type="entry name" value="RNA-DNA_Helicase"/>
</dbReference>
<dbReference type="InterPro" id="IPR014001">
    <property type="entry name" value="Helicase_ATP-bd"/>
</dbReference>
<dbReference type="Gene3D" id="1.20.58.1080">
    <property type="match status" value="1"/>
</dbReference>
<dbReference type="SMART" id="SM00487">
    <property type="entry name" value="DEXDc"/>
    <property type="match status" value="1"/>
</dbReference>
<evidence type="ECO:0000256" key="5">
    <source>
        <dbReference type="ARBA" id="ARBA00022806"/>
    </source>
</evidence>
<reference evidence="12" key="1">
    <citation type="submission" date="2020-10" db="EMBL/GenBank/DDBJ databases">
        <authorList>
            <person name="Roach M.J.R."/>
        </authorList>
    </citation>
    <scope>NUCLEOTIDE SEQUENCE</scope>
    <source>
        <strain evidence="12">CBS 1945</strain>
    </source>
</reference>
<dbReference type="InterPro" id="IPR044774">
    <property type="entry name" value="Suv3_DEXQc"/>
</dbReference>
<keyword evidence="8" id="KW-0496">Mitochondrion</keyword>
<dbReference type="Pfam" id="PF00271">
    <property type="entry name" value="Helicase_C"/>
    <property type="match status" value="1"/>
</dbReference>
<evidence type="ECO:0000313" key="12">
    <source>
        <dbReference type="EMBL" id="QPG72971.1"/>
    </source>
</evidence>
<evidence type="ECO:0000259" key="10">
    <source>
        <dbReference type="PROSITE" id="PS51192"/>
    </source>
</evidence>
<feature type="domain" description="Helicase ATP-binding" evidence="10">
    <location>
        <begin position="123"/>
        <end position="324"/>
    </location>
</feature>
<dbReference type="FunFam" id="3.40.50.300:FF:000957">
    <property type="entry name" value="ATP-dependent RNA helicase SUV3L, mitochondrial"/>
    <property type="match status" value="1"/>
</dbReference>
<dbReference type="Pfam" id="PF22527">
    <property type="entry name" value="DEXQc_Suv3"/>
    <property type="match status" value="1"/>
</dbReference>
<dbReference type="SUPFAM" id="SSF52540">
    <property type="entry name" value="P-loop containing nucleoside triphosphate hydrolases"/>
    <property type="match status" value="1"/>
</dbReference>
<sequence length="690" mass="79265">MKSQLIRETSMIGADDVHHSTDERRVLNDFITPHESNAPYLIDYVAKHKNDLNDIPWHIPASVPKEEVPQRVVDGIVERLVYSSMKPHNLQFVYNDSSNNQNFNNNLTFNIMDIDNPYEWFPEARKLKRKFIMHVGPTNSGKTYHALQRLENCSKGYFAGPLRLLAREVYDKFQSKGIRCNLVTGEEVIVDVDESGNKAGVTSGTIEMLSLTENYDVIVVDEIQMIGDQFRGSAWTNAILGARAKEIHLCGEASAVPLIKRLVAMTDDELEINEYNRLSKLVVDDETAKMNDLRKGDCIVCFSKTSILDMKLQIEQQTNLRCAVIYGALPPETRAQEAQRFNDGYYDIVVASDAIGMGLNLKINRVIFTTTQKFNGRQNVSLSPSNVKQIGGRAGRYGMGDSVGHISAISEDELVNVTKGIESPIEFIDRAVLWPPDDLWVRYYSMFTKDTDALTMYRKFETDLSKLYRSTRKMKRDFKVESLDEKKVMSEFLHREKLKKNFNIADQLRCISAPTTLTTNPNQPLKVVLNYILKEFIQNIIKRTKKSLFDFDAVPFYLLSTENLINSGTSRNKVLSKRNSPLIEAEPIPAGIKNKILEKLEKEELEHFRSRKSYVKRLNPIEDRLMKLEQFHKMLSSYMWLSYRFPQNFIDIESAMKLKELAEFKISEMLGNLRSTSTMNSRRFKTFSKH</sequence>
<feature type="domain" description="Helicase C-terminal" evidence="11">
    <location>
        <begin position="285"/>
        <end position="445"/>
    </location>
</feature>
<evidence type="ECO:0000259" key="11">
    <source>
        <dbReference type="PROSITE" id="PS51194"/>
    </source>
</evidence>
<dbReference type="AlphaFoldDB" id="A0A875RVJ9"/>
<proteinExistence type="predicted"/>
<evidence type="ECO:0000256" key="6">
    <source>
        <dbReference type="ARBA" id="ARBA00022840"/>
    </source>
</evidence>
<evidence type="ECO:0000256" key="8">
    <source>
        <dbReference type="ARBA" id="ARBA00023128"/>
    </source>
</evidence>
<evidence type="ECO:0000256" key="4">
    <source>
        <dbReference type="ARBA" id="ARBA00022801"/>
    </source>
</evidence>
<dbReference type="SMART" id="SM00490">
    <property type="entry name" value="HELICc"/>
    <property type="match status" value="1"/>
</dbReference>
<evidence type="ECO:0000256" key="7">
    <source>
        <dbReference type="ARBA" id="ARBA00022946"/>
    </source>
</evidence>
<comment type="subcellular location">
    <subcellularLocation>
        <location evidence="1">Mitochondrion</location>
    </subcellularLocation>
</comment>
<dbReference type="EMBL" id="CP064812">
    <property type="protein sequence ID" value="QPG72971.1"/>
    <property type="molecule type" value="Genomic_DNA"/>
</dbReference>
<evidence type="ECO:0000313" key="13">
    <source>
        <dbReference type="Proteomes" id="UP000662931"/>
    </source>
</evidence>
<dbReference type="PROSITE" id="PS51194">
    <property type="entry name" value="HELICASE_CTER"/>
    <property type="match status" value="1"/>
</dbReference>
<dbReference type="GO" id="GO:0003724">
    <property type="term" value="F:RNA helicase activity"/>
    <property type="evidence" value="ECO:0007669"/>
    <property type="project" value="UniProtKB-EC"/>
</dbReference>
<evidence type="ECO:0000256" key="1">
    <source>
        <dbReference type="ARBA" id="ARBA00004173"/>
    </source>
</evidence>